<dbReference type="GO" id="GO:0052689">
    <property type="term" value="F:carboxylic ester hydrolase activity"/>
    <property type="evidence" value="ECO:0007669"/>
    <property type="project" value="TreeGrafter"/>
</dbReference>
<dbReference type="SUPFAM" id="SSF53474">
    <property type="entry name" value="alpha/beta-Hydrolases"/>
    <property type="match status" value="1"/>
</dbReference>
<reference evidence="6" key="1">
    <citation type="journal article" date="2020" name="Stud. Mycol.">
        <title>101 Dothideomycetes genomes: A test case for predicting lifestyles and emergence of pathogens.</title>
        <authorList>
            <person name="Haridas S."/>
            <person name="Albert R."/>
            <person name="Binder M."/>
            <person name="Bloem J."/>
            <person name="LaButti K."/>
            <person name="Salamov A."/>
            <person name="Andreopoulos B."/>
            <person name="Baker S."/>
            <person name="Barry K."/>
            <person name="Bills G."/>
            <person name="Bluhm B."/>
            <person name="Cannon C."/>
            <person name="Castanera R."/>
            <person name="Culley D."/>
            <person name="Daum C."/>
            <person name="Ezra D."/>
            <person name="Gonzalez J."/>
            <person name="Henrissat B."/>
            <person name="Kuo A."/>
            <person name="Liang C."/>
            <person name="Lipzen A."/>
            <person name="Lutzoni F."/>
            <person name="Magnuson J."/>
            <person name="Mondo S."/>
            <person name="Nolan M."/>
            <person name="Ohm R."/>
            <person name="Pangilinan J."/>
            <person name="Park H.-J."/>
            <person name="Ramirez L."/>
            <person name="Alfaro M."/>
            <person name="Sun H."/>
            <person name="Tritt A."/>
            <person name="Yoshinaga Y."/>
            <person name="Zwiers L.-H."/>
            <person name="Turgeon B."/>
            <person name="Goodwin S."/>
            <person name="Spatafora J."/>
            <person name="Crous P."/>
            <person name="Grigoriev I."/>
        </authorList>
    </citation>
    <scope>NUCLEOTIDE SEQUENCE [LARGE SCALE GENOMIC DNA]</scope>
    <source>
        <strain evidence="6">CECT 20119</strain>
    </source>
</reference>
<dbReference type="PANTHER" id="PTHR43918:SF4">
    <property type="entry name" value="CARBOXYLIC ESTER HYDROLASE"/>
    <property type="match status" value="1"/>
</dbReference>
<dbReference type="Pfam" id="PF00135">
    <property type="entry name" value="COesterase"/>
    <property type="match status" value="1"/>
</dbReference>
<dbReference type="OrthoDB" id="408631at2759"/>
<dbReference type="InterPro" id="IPR002018">
    <property type="entry name" value="CarbesteraseB"/>
</dbReference>
<dbReference type="Gene3D" id="3.40.50.1820">
    <property type="entry name" value="alpha/beta hydrolase"/>
    <property type="match status" value="1"/>
</dbReference>
<proteinExistence type="inferred from homology"/>
<dbReference type="EMBL" id="ML992501">
    <property type="protein sequence ID" value="KAF2227944.1"/>
    <property type="molecule type" value="Genomic_DNA"/>
</dbReference>
<comment type="similarity">
    <text evidence="1">Belongs to the type-B carboxylesterase/lipase family.</text>
</comment>
<dbReference type="PANTHER" id="PTHR43918">
    <property type="entry name" value="ACETYLCHOLINESTERASE"/>
    <property type="match status" value="1"/>
</dbReference>
<evidence type="ECO:0000313" key="6">
    <source>
        <dbReference type="Proteomes" id="UP000799538"/>
    </source>
</evidence>
<feature type="region of interest" description="Disordered" evidence="3">
    <location>
        <begin position="74"/>
        <end position="98"/>
    </location>
</feature>
<sequence>MLYIHSGGLQYSAAPNNDFSHWVGQSQDFIAVNVGYRVGALGLMAHPSLPSANAGLLDQRLALQWIPQPLALITTAPPTPSTTSNTRPTTPTSKTPPQ</sequence>
<evidence type="ECO:0000256" key="1">
    <source>
        <dbReference type="ARBA" id="ARBA00005964"/>
    </source>
</evidence>
<dbReference type="AlphaFoldDB" id="A0A6A6GQB6"/>
<protein>
    <submittedName>
        <fullName evidence="5">Carboxylesterase family-domain-containing protein</fullName>
    </submittedName>
</protein>
<dbReference type="InterPro" id="IPR029058">
    <property type="entry name" value="AB_hydrolase_fold"/>
</dbReference>
<keyword evidence="6" id="KW-1185">Reference proteome</keyword>
<organism evidence="5 6">
    <name type="scientific">Elsinoe ampelina</name>
    <dbReference type="NCBI Taxonomy" id="302913"/>
    <lineage>
        <taxon>Eukaryota</taxon>
        <taxon>Fungi</taxon>
        <taxon>Dikarya</taxon>
        <taxon>Ascomycota</taxon>
        <taxon>Pezizomycotina</taxon>
        <taxon>Dothideomycetes</taxon>
        <taxon>Dothideomycetidae</taxon>
        <taxon>Myriangiales</taxon>
        <taxon>Elsinoaceae</taxon>
        <taxon>Elsinoe</taxon>
    </lineage>
</organism>
<keyword evidence="2" id="KW-0378">Hydrolase</keyword>
<feature type="domain" description="Carboxylesterase type B" evidence="4">
    <location>
        <begin position="1"/>
        <end position="68"/>
    </location>
</feature>
<evidence type="ECO:0000256" key="3">
    <source>
        <dbReference type="SAM" id="MobiDB-lite"/>
    </source>
</evidence>
<feature type="compositionally biased region" description="Low complexity" evidence="3">
    <location>
        <begin position="81"/>
        <end position="98"/>
    </location>
</feature>
<evidence type="ECO:0000259" key="4">
    <source>
        <dbReference type="Pfam" id="PF00135"/>
    </source>
</evidence>
<name>A0A6A6GQB6_9PEZI</name>
<dbReference type="InterPro" id="IPR050654">
    <property type="entry name" value="AChE-related_enzymes"/>
</dbReference>
<accession>A0A6A6GQB6</accession>
<evidence type="ECO:0000256" key="2">
    <source>
        <dbReference type="ARBA" id="ARBA00022801"/>
    </source>
</evidence>
<dbReference type="Proteomes" id="UP000799538">
    <property type="component" value="Unassembled WGS sequence"/>
</dbReference>
<gene>
    <name evidence="5" type="ORF">BDZ85DRAFT_9782</name>
</gene>
<evidence type="ECO:0000313" key="5">
    <source>
        <dbReference type="EMBL" id="KAF2227944.1"/>
    </source>
</evidence>